<proteinExistence type="predicted"/>
<dbReference type="Proteomes" id="UP001515500">
    <property type="component" value="Chromosome 15"/>
</dbReference>
<feature type="compositionally biased region" description="Polar residues" evidence="1">
    <location>
        <begin position="579"/>
        <end position="593"/>
    </location>
</feature>
<evidence type="ECO:0000313" key="3">
    <source>
        <dbReference type="RefSeq" id="XP_039140006.1"/>
    </source>
</evidence>
<dbReference type="RefSeq" id="XP_039140006.1">
    <property type="nucleotide sequence ID" value="XM_039284072.1"/>
</dbReference>
<sequence>MSQSQSTRQLGQKDFQLQQQYLMYKQLKEIHRQKQLQQIHQDTKQQNSLSQIYGVTTQTLANQLPSMPSGMANNKPSTCLWSNEMMGHNRKVPPSSQMVIPGIMNCAQHSRIPAMHGLPNVLSHQAIQSANSLPQFLDPSSCGNPASTGRGSLDSRSQFQGLSYGCADAMIYVDRNQAEKASFQFVLSDFSQSEQHGLQACLEHDNLVSSEGFKEKKFFRETPVQSLNSGSGLASIQLTNEDLQGREQADWPGCLQDKLVSQVKPSSDAATLDQRKPRLLSSQDEDVCWDASSKRCDVGAEGYLYGNRLDSNEYSSACPSIQSGSWSALMQEALGASSSDMVVQEDWSDLTFQNAELSSGSHSAILNENGLQGSSSLTSRPFPLCSDADESSNSFPAPIVEQALLENSNELDEGILSDSAHHFFWQQGEQMNNNQLYQSRHQEQYFGSSNQAHIQDTTLSCGTWPGQMCELSGNYANSANMEFDAQNTSDTWAETKKTQFHPVVDQLSERLQRPHGWISNSFGELQLVKSVGGSLEMSIEVPDANQFVPTIISNSSELNWEMDEASDVRHFNCGRHAASDSSNRNSTEYHQHQPNLGQQASDMLLNAPAKDTVVSYDNRQKYAGTDNSSFAGRPSSILLSSSQKSSGQYFGKSLASHRGQHHRMGDFEITHGDALNQRPYLKGSSQSFALGSESQNPGSFDHLHFPGLPNFSNAANMRKGNITDSETTVKQAERMQSTWAVSQHVPTSVAIDRSTATFPQEKRIGQTSQNTPELLHKVDQSREGNGSTHFRSYDHKTPLGSPASAAPNCVVSNMLQNQPSASLNFTPEFIPSSQEKLFSNHSFPLQPSLSTVSGFVSMPVDLEAGSRGQQTPSAIMTGQSASQVHDACQSSLHSTAIASPALPQLSRQQLQQSICDRSYLGVEAHPTNLSLEGHLNYNAHFRQTEDFYDKPLADQSSQALFATMSSRNSSGNLSSQFYSVNKGHPQQITCTPRGSLSQEHSIDHTKLASKPGVAGGLSEMLHGVWATPSDQQCPSRVKLQNISNLVQLQGVLSQSGETNSLIQKMVDYPSSKKGASAPSDTYSTGMQHVIFEERDKCNSLQKIPSSKDVDDNAQQTDSRIISNNVNEQNIVFKLPTKSDHATTSEQNLFASSLQMLGFSSRQMAEKGIDGSLEFGGKDMPSQDVPSCGQQCSKNNTQFLSLRSTLASLGESECHQTNALITPALPGQKIGIFRNGQILVCDGLNSSEQSPKTVARNGFSRRDSNNFNDNNLVKQKGDACQGDRFRQITQSVIPTAMASQSWPVDAGGHLVVPQQKKRKREAPELLPWHKAFTQGSQRLCSMSKTEMDWAKTTNRLMEKVENMVIGDGPLVPAHKRLILTTQLMQQIIMSVPAEIIKANALISYEDVLYYIAKLALGNACSLISSLGNNTSVCSDSRNMNTRQRTFHIEGGEVLVKAMEDFIDKSRKLESDFFRLENRASISDVRMEFQDLERCSIIHGFAKFHGRSKTDRLETSLTSDFPPGKLLQRQVRQTSMPSNHLEGVVCFSL</sequence>
<evidence type="ECO:0000256" key="1">
    <source>
        <dbReference type="SAM" id="MobiDB-lite"/>
    </source>
</evidence>
<accession>A0AB40CJ02</accession>
<dbReference type="PANTHER" id="PTHR31267">
    <property type="entry name" value="DENTIN SIALOPHOSPHOPROTEIN-LIKE PROTEIN"/>
    <property type="match status" value="1"/>
</dbReference>
<name>A0AB40CJ02_DIOCR</name>
<reference evidence="3" key="1">
    <citation type="submission" date="2025-08" db="UniProtKB">
        <authorList>
            <consortium name="RefSeq"/>
        </authorList>
    </citation>
    <scope>IDENTIFICATION</scope>
</reference>
<feature type="region of interest" description="Disordered" evidence="1">
    <location>
        <begin position="574"/>
        <end position="593"/>
    </location>
</feature>
<feature type="region of interest" description="Disordered" evidence="1">
    <location>
        <begin position="1249"/>
        <end position="1269"/>
    </location>
</feature>
<organism evidence="2 3">
    <name type="scientific">Dioscorea cayennensis subsp. rotundata</name>
    <name type="common">White Guinea yam</name>
    <name type="synonym">Dioscorea rotundata</name>
    <dbReference type="NCBI Taxonomy" id="55577"/>
    <lineage>
        <taxon>Eukaryota</taxon>
        <taxon>Viridiplantae</taxon>
        <taxon>Streptophyta</taxon>
        <taxon>Embryophyta</taxon>
        <taxon>Tracheophyta</taxon>
        <taxon>Spermatophyta</taxon>
        <taxon>Magnoliopsida</taxon>
        <taxon>Liliopsida</taxon>
        <taxon>Dioscoreales</taxon>
        <taxon>Dioscoreaceae</taxon>
        <taxon>Dioscorea</taxon>
    </lineage>
</organism>
<gene>
    <name evidence="3" type="primary">LOC120277289</name>
</gene>
<dbReference type="PANTHER" id="PTHR31267:SF2">
    <property type="entry name" value="EXPRESSED PROTEIN"/>
    <property type="match status" value="1"/>
</dbReference>
<keyword evidence="2" id="KW-1185">Reference proteome</keyword>
<evidence type="ECO:0000313" key="2">
    <source>
        <dbReference type="Proteomes" id="UP001515500"/>
    </source>
</evidence>
<dbReference type="GeneID" id="120277289"/>
<protein>
    <submittedName>
        <fullName evidence="3">Uncharacterized protein LOC120277289 isoform X1</fullName>
    </submittedName>
</protein>
<feature type="region of interest" description="Disordered" evidence="1">
    <location>
        <begin position="622"/>
        <end position="642"/>
    </location>
</feature>